<dbReference type="Gene3D" id="2.60.40.10">
    <property type="entry name" value="Immunoglobulins"/>
    <property type="match status" value="1"/>
</dbReference>
<dbReference type="Ensembl" id="ENSPNYT00000014866.1">
    <property type="protein sequence ID" value="ENSPNYP00000014498.1"/>
    <property type="gene ID" value="ENSPNYG00000010993.1"/>
</dbReference>
<proteinExistence type="predicted"/>
<dbReference type="GO" id="GO:0007166">
    <property type="term" value="P:cell surface receptor signaling pathway"/>
    <property type="evidence" value="ECO:0007669"/>
    <property type="project" value="TreeGrafter"/>
</dbReference>
<keyword evidence="1" id="KW-0732">Signal</keyword>
<feature type="domain" description="Ig-like" evidence="3">
    <location>
        <begin position="12"/>
        <end position="111"/>
    </location>
</feature>
<sequence length="111" mass="12433">TSINILCDLLAASAVIFQQSPPQIVDKNQEIQINCKHNDSSLLIMLWYQQRKENTSMTLIGSGYYQQSQSYEGEFEKQFTVARSSTVEGTLTIKNTDVSHSAVYFCAASTQ</sequence>
<dbReference type="Pfam" id="PF07686">
    <property type="entry name" value="V-set"/>
    <property type="match status" value="1"/>
</dbReference>
<dbReference type="PANTHER" id="PTHR23268:SF102">
    <property type="entry name" value="IMMUNOGLOBULIN V-SET DOMAIN-CONTAINING PROTEIN"/>
    <property type="match status" value="1"/>
</dbReference>
<reference evidence="4" key="1">
    <citation type="submission" date="2023-09" db="UniProtKB">
        <authorList>
            <consortium name="Ensembl"/>
        </authorList>
    </citation>
    <scope>IDENTIFICATION</scope>
</reference>
<protein>
    <recommendedName>
        <fullName evidence="3">Ig-like domain-containing protein</fullName>
    </recommendedName>
</protein>
<evidence type="ECO:0000256" key="2">
    <source>
        <dbReference type="ARBA" id="ARBA00022859"/>
    </source>
</evidence>
<dbReference type="PROSITE" id="PS50835">
    <property type="entry name" value="IG_LIKE"/>
    <property type="match status" value="1"/>
</dbReference>
<dbReference type="GeneTree" id="ENSGT00940000176957"/>
<dbReference type="InterPro" id="IPR013106">
    <property type="entry name" value="Ig_V-set"/>
</dbReference>
<evidence type="ECO:0000259" key="3">
    <source>
        <dbReference type="PROSITE" id="PS50835"/>
    </source>
</evidence>
<dbReference type="AlphaFoldDB" id="A0A3B4FY44"/>
<dbReference type="InterPro" id="IPR036179">
    <property type="entry name" value="Ig-like_dom_sf"/>
</dbReference>
<dbReference type="InterPro" id="IPR013783">
    <property type="entry name" value="Ig-like_fold"/>
</dbReference>
<dbReference type="InterPro" id="IPR050413">
    <property type="entry name" value="TCR_beta_variable"/>
</dbReference>
<dbReference type="STRING" id="303518.ENSPNYP00000014498"/>
<dbReference type="SUPFAM" id="SSF48726">
    <property type="entry name" value="Immunoglobulin"/>
    <property type="match status" value="1"/>
</dbReference>
<evidence type="ECO:0000313" key="4">
    <source>
        <dbReference type="Ensembl" id="ENSPNYP00000014498.1"/>
    </source>
</evidence>
<accession>A0A3B4FY44</accession>
<dbReference type="PANTHER" id="PTHR23268">
    <property type="entry name" value="T-CELL RECEPTOR BETA CHAIN"/>
    <property type="match status" value="1"/>
</dbReference>
<keyword evidence="2" id="KW-0391">Immunity</keyword>
<dbReference type="GO" id="GO:0002376">
    <property type="term" value="P:immune system process"/>
    <property type="evidence" value="ECO:0007669"/>
    <property type="project" value="UniProtKB-KW"/>
</dbReference>
<organism evidence="4">
    <name type="scientific">Pundamilia nyererei</name>
    <dbReference type="NCBI Taxonomy" id="303518"/>
    <lineage>
        <taxon>Eukaryota</taxon>
        <taxon>Metazoa</taxon>
        <taxon>Chordata</taxon>
        <taxon>Craniata</taxon>
        <taxon>Vertebrata</taxon>
        <taxon>Euteleostomi</taxon>
        <taxon>Actinopterygii</taxon>
        <taxon>Neopterygii</taxon>
        <taxon>Teleostei</taxon>
        <taxon>Neoteleostei</taxon>
        <taxon>Acanthomorphata</taxon>
        <taxon>Ovalentaria</taxon>
        <taxon>Cichlomorphae</taxon>
        <taxon>Cichliformes</taxon>
        <taxon>Cichlidae</taxon>
        <taxon>African cichlids</taxon>
        <taxon>Pseudocrenilabrinae</taxon>
        <taxon>Haplochromini</taxon>
        <taxon>Pundamilia</taxon>
    </lineage>
</organism>
<evidence type="ECO:0000256" key="1">
    <source>
        <dbReference type="ARBA" id="ARBA00022729"/>
    </source>
</evidence>
<dbReference type="InterPro" id="IPR007110">
    <property type="entry name" value="Ig-like_dom"/>
</dbReference>
<name>A0A3B4FY44_9CICH</name>
<dbReference type="GO" id="GO:0005886">
    <property type="term" value="C:plasma membrane"/>
    <property type="evidence" value="ECO:0007669"/>
    <property type="project" value="TreeGrafter"/>
</dbReference>